<sequence length="274" mass="28784">MSAEAYSGVSDGTHPGVSEGVQPGVSEGAQPGVRAGTPPRPYPRPVTHTCTPTGAARLARLVTLPGVYAPQHDTRLLTRCLRREAIDEDTAVVDLGTGSGALAVAAASLGARVTAVDISRRAVLTARFNALRNGLTVTVRRGDLTDTLPDDCCDLVVSNPPYVPGPSARLPRHGAARAWDAGTEGRAVVNRVCDAVPRVLRPGGALLLVHSGLSGVAATLDRLAGNGMEAGVVDRAYVPFGPVLRSRRAWLRDMGLIDDTENREELVVIRAELR</sequence>
<reference evidence="7 8" key="1">
    <citation type="submission" date="2019-11" db="EMBL/GenBank/DDBJ databases">
        <title>Streptomyces typhae sp. nov., a novel endophytic actinomycete isolated from the root of cattail pollen (Typha angustifolia L.).</title>
        <authorList>
            <person name="Peng C."/>
        </authorList>
    </citation>
    <scope>NUCLEOTIDE SEQUENCE [LARGE SCALE GENOMIC DNA]</scope>
    <source>
        <strain evidence="8">p1417</strain>
    </source>
</reference>
<evidence type="ECO:0000259" key="6">
    <source>
        <dbReference type="Pfam" id="PF05175"/>
    </source>
</evidence>
<dbReference type="InterPro" id="IPR029063">
    <property type="entry name" value="SAM-dependent_MTases_sf"/>
</dbReference>
<dbReference type="GO" id="GO:0003676">
    <property type="term" value="F:nucleic acid binding"/>
    <property type="evidence" value="ECO:0007669"/>
    <property type="project" value="InterPro"/>
</dbReference>
<dbReference type="GO" id="GO:0008170">
    <property type="term" value="F:N-methyltransferase activity"/>
    <property type="evidence" value="ECO:0007669"/>
    <property type="project" value="UniProtKB-ARBA"/>
</dbReference>
<feature type="region of interest" description="Disordered" evidence="5">
    <location>
        <begin position="1"/>
        <end position="45"/>
    </location>
</feature>
<dbReference type="CDD" id="cd02440">
    <property type="entry name" value="AdoMet_MTases"/>
    <property type="match status" value="1"/>
</dbReference>
<comment type="caution">
    <text evidence="7">The sequence shown here is derived from an EMBL/GenBank/DDBJ whole genome shotgun (WGS) entry which is preliminary data.</text>
</comment>
<dbReference type="InterPro" id="IPR052190">
    <property type="entry name" value="Euk-Arch_PrmC-MTase"/>
</dbReference>
<dbReference type="Proteomes" id="UP000483802">
    <property type="component" value="Unassembled WGS sequence"/>
</dbReference>
<keyword evidence="8" id="KW-1185">Reference proteome</keyword>
<keyword evidence="4" id="KW-0949">S-adenosyl-L-methionine</keyword>
<evidence type="ECO:0000256" key="1">
    <source>
        <dbReference type="ARBA" id="ARBA00006149"/>
    </source>
</evidence>
<comment type="similarity">
    <text evidence="1">Belongs to the eukaryotic/archaeal PrmC-related family.</text>
</comment>
<protein>
    <submittedName>
        <fullName evidence="7">Methyltransferase</fullName>
    </submittedName>
</protein>
<dbReference type="InterPro" id="IPR004557">
    <property type="entry name" value="PrmC-related"/>
</dbReference>
<dbReference type="EMBL" id="WPNZ01000040">
    <property type="protein sequence ID" value="MVO90871.1"/>
    <property type="molecule type" value="Genomic_DNA"/>
</dbReference>
<evidence type="ECO:0000313" key="7">
    <source>
        <dbReference type="EMBL" id="MVO90871.1"/>
    </source>
</evidence>
<name>A0A6L6XB21_9ACTN</name>
<feature type="domain" description="Methyltransferase small" evidence="6">
    <location>
        <begin position="60"/>
        <end position="165"/>
    </location>
</feature>
<evidence type="ECO:0000256" key="3">
    <source>
        <dbReference type="ARBA" id="ARBA00022679"/>
    </source>
</evidence>
<dbReference type="AlphaFoldDB" id="A0A6L6XB21"/>
<evidence type="ECO:0000313" key="8">
    <source>
        <dbReference type="Proteomes" id="UP000483802"/>
    </source>
</evidence>
<dbReference type="GO" id="GO:0032259">
    <property type="term" value="P:methylation"/>
    <property type="evidence" value="ECO:0007669"/>
    <property type="project" value="UniProtKB-KW"/>
</dbReference>
<dbReference type="NCBIfam" id="TIGR00537">
    <property type="entry name" value="hemK_rel_arch"/>
    <property type="match status" value="1"/>
</dbReference>
<dbReference type="PROSITE" id="PS00092">
    <property type="entry name" value="N6_MTASE"/>
    <property type="match status" value="1"/>
</dbReference>
<dbReference type="PANTHER" id="PTHR45875">
    <property type="entry name" value="METHYLTRANSFERASE N6AMT1"/>
    <property type="match status" value="1"/>
</dbReference>
<keyword evidence="2 7" id="KW-0489">Methyltransferase</keyword>
<dbReference type="Gene3D" id="3.40.50.150">
    <property type="entry name" value="Vaccinia Virus protein VP39"/>
    <property type="match status" value="1"/>
</dbReference>
<keyword evidence="3 7" id="KW-0808">Transferase</keyword>
<evidence type="ECO:0000256" key="4">
    <source>
        <dbReference type="ARBA" id="ARBA00022691"/>
    </source>
</evidence>
<dbReference type="Pfam" id="PF05175">
    <property type="entry name" value="MTS"/>
    <property type="match status" value="1"/>
</dbReference>
<dbReference type="SUPFAM" id="SSF53335">
    <property type="entry name" value="S-adenosyl-L-methionine-dependent methyltransferases"/>
    <property type="match status" value="1"/>
</dbReference>
<evidence type="ECO:0000256" key="2">
    <source>
        <dbReference type="ARBA" id="ARBA00022603"/>
    </source>
</evidence>
<dbReference type="InterPro" id="IPR002052">
    <property type="entry name" value="DNA_methylase_N6_adenine_CS"/>
</dbReference>
<evidence type="ECO:0000256" key="5">
    <source>
        <dbReference type="SAM" id="MobiDB-lite"/>
    </source>
</evidence>
<gene>
    <name evidence="7" type="ORF">GPA10_40560</name>
</gene>
<accession>A0A6L6XB21</accession>
<dbReference type="PANTHER" id="PTHR45875:SF1">
    <property type="entry name" value="METHYLTRANSFERASE N6AMT1"/>
    <property type="match status" value="1"/>
</dbReference>
<proteinExistence type="inferred from homology"/>
<dbReference type="GO" id="GO:0035657">
    <property type="term" value="C:eRF1 methyltransferase complex"/>
    <property type="evidence" value="ECO:0007669"/>
    <property type="project" value="TreeGrafter"/>
</dbReference>
<organism evidence="7 8">
    <name type="scientific">Streptomyces typhae</name>
    <dbReference type="NCBI Taxonomy" id="2681492"/>
    <lineage>
        <taxon>Bacteria</taxon>
        <taxon>Bacillati</taxon>
        <taxon>Actinomycetota</taxon>
        <taxon>Actinomycetes</taxon>
        <taxon>Kitasatosporales</taxon>
        <taxon>Streptomycetaceae</taxon>
        <taxon>Streptomyces</taxon>
    </lineage>
</organism>
<dbReference type="GO" id="GO:0008757">
    <property type="term" value="F:S-adenosylmethionine-dependent methyltransferase activity"/>
    <property type="evidence" value="ECO:0007669"/>
    <property type="project" value="TreeGrafter"/>
</dbReference>
<dbReference type="InterPro" id="IPR007848">
    <property type="entry name" value="Small_mtfrase_dom"/>
</dbReference>
<dbReference type="GO" id="GO:0008276">
    <property type="term" value="F:protein methyltransferase activity"/>
    <property type="evidence" value="ECO:0007669"/>
    <property type="project" value="TreeGrafter"/>
</dbReference>